<dbReference type="Proteomes" id="UP000193450">
    <property type="component" value="Chromosome"/>
</dbReference>
<feature type="region of interest" description="Disordered" evidence="1">
    <location>
        <begin position="49"/>
        <end position="78"/>
    </location>
</feature>
<evidence type="ECO:0000313" key="3">
    <source>
        <dbReference type="EMBL" id="ARN73547.1"/>
    </source>
</evidence>
<feature type="region of interest" description="Disordered" evidence="1">
    <location>
        <begin position="100"/>
        <end position="120"/>
    </location>
</feature>
<keyword evidence="4" id="KW-1185">Reference proteome</keyword>
<dbReference type="KEGG" id="osg:BST96_05075"/>
<dbReference type="RefSeq" id="WP_085757658.1">
    <property type="nucleotide sequence ID" value="NZ_CP019343.1"/>
</dbReference>
<accession>A0A1X9NF27</accession>
<evidence type="ECO:0000313" key="4">
    <source>
        <dbReference type="Proteomes" id="UP000193450"/>
    </source>
</evidence>
<dbReference type="AlphaFoldDB" id="A0A1X9NF27"/>
<proteinExistence type="predicted"/>
<name>A0A1X9NF27_9GAMM</name>
<protein>
    <recommendedName>
        <fullName evidence="2">Zinc finger/thioredoxin putative domain-containing protein</fullName>
    </recommendedName>
</protein>
<reference evidence="3 4" key="1">
    <citation type="submission" date="2016-11" db="EMBL/GenBank/DDBJ databases">
        <title>Trade-off between light-utilization and light-protection in marine flavobacteria.</title>
        <authorList>
            <person name="Kumagai Y."/>
        </authorList>
    </citation>
    <scope>NUCLEOTIDE SEQUENCE [LARGE SCALE GENOMIC DNA]</scope>
    <source>
        <strain evidence="3 4">NBRC 107125</strain>
    </source>
</reference>
<dbReference type="EMBL" id="CP019343">
    <property type="protein sequence ID" value="ARN73547.1"/>
    <property type="molecule type" value="Genomic_DNA"/>
</dbReference>
<sequence>MTSQVTQCPNCNTSFRVTEVQLSVANGMVRCGSCLHIFNAADHWLINPAMDQDQGQPHGEEPTELPVSPEEPGDDELINDTFDNTLEQPSLAEDSLSLDSVLDDEPEPDHRPALEPEPNAELASDLDADLDASLDNIFDGDLFADDDLDLLADEVLESHEQAEQALDPSQPENLAEEPLPEQEAAPFAMSSEFEELDSDEILLDESELESDATTHTIINTDNDLDELIQDDEEISDSDFSDSFLELDQEEESALAVFKELDDIGEDNGLEEEDWARKLLEEEVEEHQPVAEAAAEPETEEPIEEPRDEFTDLFESLEDDETPLDPGLLDILNERNDDSAPQPIQEDEFVISDEAIVAGDRIGFDKSDLLANIEPEPVELDIASRRNLWIKRTWLASIVLATLLLAVQHIAFNYDRLARDNSYRPVFSSLCSVFGCEVPALHDISQIRSSNLMVRSHPELKHALVVDAIIINRAEFKQQFPVMELQFTDINGSVVAGRRFKPSEYLAGELAGTRIMPTKQPIHISLEIVDPGEQAVNYQLRFYPKQGS</sequence>
<gene>
    <name evidence="3" type="ORF">BST96_05075</name>
</gene>
<dbReference type="NCBIfam" id="TIGR02098">
    <property type="entry name" value="MJ0042_CXXC"/>
    <property type="match status" value="1"/>
</dbReference>
<dbReference type="STRING" id="716816.BST96_05075"/>
<evidence type="ECO:0000256" key="1">
    <source>
        <dbReference type="SAM" id="MobiDB-lite"/>
    </source>
</evidence>
<dbReference type="Pfam" id="PF13719">
    <property type="entry name" value="Zn_ribbon_5"/>
    <property type="match status" value="1"/>
</dbReference>
<feature type="domain" description="Zinc finger/thioredoxin putative" evidence="2">
    <location>
        <begin position="6"/>
        <end position="40"/>
    </location>
</feature>
<feature type="region of interest" description="Disordered" evidence="1">
    <location>
        <begin position="160"/>
        <end position="183"/>
    </location>
</feature>
<feature type="region of interest" description="Disordered" evidence="1">
    <location>
        <begin position="283"/>
        <end position="304"/>
    </location>
</feature>
<dbReference type="InterPro" id="IPR021834">
    <property type="entry name" value="DUF3426"/>
</dbReference>
<organism evidence="3 4">
    <name type="scientific">Oceanicoccus sagamiensis</name>
    <dbReference type="NCBI Taxonomy" id="716816"/>
    <lineage>
        <taxon>Bacteria</taxon>
        <taxon>Pseudomonadati</taxon>
        <taxon>Pseudomonadota</taxon>
        <taxon>Gammaproteobacteria</taxon>
        <taxon>Cellvibrionales</taxon>
        <taxon>Spongiibacteraceae</taxon>
        <taxon>Oceanicoccus</taxon>
    </lineage>
</organism>
<dbReference type="Pfam" id="PF11906">
    <property type="entry name" value="DUF3426"/>
    <property type="match status" value="1"/>
</dbReference>
<evidence type="ECO:0000259" key="2">
    <source>
        <dbReference type="Pfam" id="PF13719"/>
    </source>
</evidence>
<dbReference type="InterPro" id="IPR011723">
    <property type="entry name" value="Znf/thioredoxin_put"/>
</dbReference>